<proteinExistence type="predicted"/>
<accession>A0A2P2PSJ3</accession>
<name>A0A2P2PSJ3_RHIMU</name>
<sequence length="23" mass="2349">MSAIIGSKFRHLDGAKMDDAGGA</sequence>
<reference evidence="1" key="1">
    <citation type="submission" date="2018-02" db="EMBL/GenBank/DDBJ databases">
        <title>Rhizophora mucronata_Transcriptome.</title>
        <authorList>
            <person name="Meera S.P."/>
            <person name="Sreeshan A."/>
            <person name="Augustine A."/>
        </authorList>
    </citation>
    <scope>NUCLEOTIDE SEQUENCE</scope>
    <source>
        <tissue evidence="1">Leaf</tissue>
    </source>
</reference>
<organism evidence="1">
    <name type="scientific">Rhizophora mucronata</name>
    <name type="common">Asiatic mangrove</name>
    <dbReference type="NCBI Taxonomy" id="61149"/>
    <lineage>
        <taxon>Eukaryota</taxon>
        <taxon>Viridiplantae</taxon>
        <taxon>Streptophyta</taxon>
        <taxon>Embryophyta</taxon>
        <taxon>Tracheophyta</taxon>
        <taxon>Spermatophyta</taxon>
        <taxon>Magnoliopsida</taxon>
        <taxon>eudicotyledons</taxon>
        <taxon>Gunneridae</taxon>
        <taxon>Pentapetalae</taxon>
        <taxon>rosids</taxon>
        <taxon>fabids</taxon>
        <taxon>Malpighiales</taxon>
        <taxon>Rhizophoraceae</taxon>
        <taxon>Rhizophora</taxon>
    </lineage>
</organism>
<dbReference type="AlphaFoldDB" id="A0A2P2PSJ3"/>
<evidence type="ECO:0000313" key="1">
    <source>
        <dbReference type="EMBL" id="MBX57714.1"/>
    </source>
</evidence>
<dbReference type="EMBL" id="GGEC01077230">
    <property type="protein sequence ID" value="MBX57714.1"/>
    <property type="molecule type" value="Transcribed_RNA"/>
</dbReference>
<protein>
    <submittedName>
        <fullName evidence="1">Uncharacterized protein</fullName>
    </submittedName>
</protein>